<accession>A0AAV1I9F1</accession>
<dbReference type="AlphaFoldDB" id="A0AAV1I9F1"/>
<evidence type="ECO:0000313" key="2">
    <source>
        <dbReference type="Proteomes" id="UP001314263"/>
    </source>
</evidence>
<comment type="caution">
    <text evidence="1">The sequence shown here is derived from an EMBL/GenBank/DDBJ whole genome shotgun (WGS) entry which is preliminary data.</text>
</comment>
<dbReference type="EMBL" id="CAUYUE010000009">
    <property type="protein sequence ID" value="CAK0783991.1"/>
    <property type="molecule type" value="Genomic_DNA"/>
</dbReference>
<evidence type="ECO:0000313" key="1">
    <source>
        <dbReference type="EMBL" id="CAK0783991.1"/>
    </source>
</evidence>
<gene>
    <name evidence="1" type="ORF">CVIRNUC_007194</name>
</gene>
<name>A0AAV1I9F1_9CHLO</name>
<proteinExistence type="predicted"/>
<reference evidence="1 2" key="1">
    <citation type="submission" date="2023-10" db="EMBL/GenBank/DDBJ databases">
        <authorList>
            <person name="Maclean D."/>
            <person name="Macfadyen A."/>
        </authorList>
    </citation>
    <scope>NUCLEOTIDE SEQUENCE [LARGE SCALE GENOMIC DNA]</scope>
</reference>
<dbReference type="Proteomes" id="UP001314263">
    <property type="component" value="Unassembled WGS sequence"/>
</dbReference>
<keyword evidence="2" id="KW-1185">Reference proteome</keyword>
<sequence length="110" mass="12109">MLHLLAIAVRPCIQPPWQCSNSGKVAKHHALGISISYSLGNNLSAADAYMLQRPQLLTMSKNDKTLWPSCCLGFTFMQRSYPESELTLLFGVTATSYELAMLAALCDNDI</sequence>
<organism evidence="1 2">
    <name type="scientific">Coccomyxa viridis</name>
    <dbReference type="NCBI Taxonomy" id="1274662"/>
    <lineage>
        <taxon>Eukaryota</taxon>
        <taxon>Viridiplantae</taxon>
        <taxon>Chlorophyta</taxon>
        <taxon>core chlorophytes</taxon>
        <taxon>Trebouxiophyceae</taxon>
        <taxon>Trebouxiophyceae incertae sedis</taxon>
        <taxon>Coccomyxaceae</taxon>
        <taxon>Coccomyxa</taxon>
    </lineage>
</organism>
<protein>
    <submittedName>
        <fullName evidence="1">Uncharacterized protein</fullName>
    </submittedName>
</protein>